<dbReference type="GO" id="GO:0015074">
    <property type="term" value="P:DNA integration"/>
    <property type="evidence" value="ECO:0007669"/>
    <property type="project" value="InterPro"/>
</dbReference>
<dbReference type="InterPro" id="IPR012337">
    <property type="entry name" value="RNaseH-like_sf"/>
</dbReference>
<keyword evidence="3" id="KW-1185">Reference proteome</keyword>
<organism evidence="2 3">
    <name type="scientific">Nosema granulosis</name>
    <dbReference type="NCBI Taxonomy" id="83296"/>
    <lineage>
        <taxon>Eukaryota</taxon>
        <taxon>Fungi</taxon>
        <taxon>Fungi incertae sedis</taxon>
        <taxon>Microsporidia</taxon>
        <taxon>Nosematidae</taxon>
        <taxon>Nosema</taxon>
    </lineage>
</organism>
<dbReference type="Gene3D" id="3.30.420.10">
    <property type="entry name" value="Ribonuclease H-like superfamily/Ribonuclease H"/>
    <property type="match status" value="1"/>
</dbReference>
<dbReference type="EMBL" id="SBJO01000233">
    <property type="protein sequence ID" value="KAF9761957.1"/>
    <property type="molecule type" value="Genomic_DNA"/>
</dbReference>
<dbReference type="Proteomes" id="UP000740883">
    <property type="component" value="Unassembled WGS sequence"/>
</dbReference>
<evidence type="ECO:0000313" key="2">
    <source>
        <dbReference type="EMBL" id="KAF9761957.1"/>
    </source>
</evidence>
<dbReference type="OrthoDB" id="2195233at2759"/>
<sequence length="155" mass="18169">MEIKRGDLVLLGIDYFTRMIFGKSLTTKDSSKICDFIKEVHLNFPIDTLLTDNGREFHNEKPKAWCNEKGIKQIFSVPYYHQSNGRIERANRTIREALKHSKGPTKVVLANIIKNYNNSEHRGIGMTPNEGLKKENHEHIIERQEKYRKEFIIKK</sequence>
<dbReference type="PROSITE" id="PS50994">
    <property type="entry name" value="INTEGRASE"/>
    <property type="match status" value="1"/>
</dbReference>
<protein>
    <submittedName>
        <fullName evidence="2">Gag-Pol polyprotein</fullName>
    </submittedName>
</protein>
<dbReference type="PANTHER" id="PTHR37984:SF5">
    <property type="entry name" value="PROTEIN NYNRIN-LIKE"/>
    <property type="match status" value="1"/>
</dbReference>
<comment type="caution">
    <text evidence="2">The sequence shown here is derived from an EMBL/GenBank/DDBJ whole genome shotgun (WGS) entry which is preliminary data.</text>
</comment>
<reference evidence="2 3" key="1">
    <citation type="journal article" date="2020" name="Genome Biol. Evol.">
        <title>Comparative genomics of strictly vertically transmitted, feminizing microsporidia endosymbionts of amphipod crustaceans.</title>
        <authorList>
            <person name="Cormier A."/>
            <person name="Chebbi M.A."/>
            <person name="Giraud I."/>
            <person name="Wattier R."/>
            <person name="Teixeira M."/>
            <person name="Gilbert C."/>
            <person name="Rigaud T."/>
            <person name="Cordaux R."/>
        </authorList>
    </citation>
    <scope>NUCLEOTIDE SEQUENCE [LARGE SCALE GENOMIC DNA]</scope>
    <source>
        <strain evidence="2 3">Ou3-Ou53</strain>
    </source>
</reference>
<gene>
    <name evidence="2" type="primary">gag-pol_5</name>
    <name evidence="2" type="ORF">NGRA_2311</name>
</gene>
<accession>A0A9P6GWV6</accession>
<dbReference type="SUPFAM" id="SSF53098">
    <property type="entry name" value="Ribonuclease H-like"/>
    <property type="match status" value="1"/>
</dbReference>
<dbReference type="AlphaFoldDB" id="A0A9P6GWV6"/>
<dbReference type="Pfam" id="PF00665">
    <property type="entry name" value="rve"/>
    <property type="match status" value="1"/>
</dbReference>
<feature type="domain" description="Integrase catalytic" evidence="1">
    <location>
        <begin position="1"/>
        <end position="136"/>
    </location>
</feature>
<dbReference type="GO" id="GO:0003676">
    <property type="term" value="F:nucleic acid binding"/>
    <property type="evidence" value="ECO:0007669"/>
    <property type="project" value="InterPro"/>
</dbReference>
<dbReference type="GO" id="GO:0005634">
    <property type="term" value="C:nucleus"/>
    <property type="evidence" value="ECO:0007669"/>
    <property type="project" value="UniProtKB-ARBA"/>
</dbReference>
<evidence type="ECO:0000313" key="3">
    <source>
        <dbReference type="Proteomes" id="UP000740883"/>
    </source>
</evidence>
<proteinExistence type="predicted"/>
<dbReference type="PANTHER" id="PTHR37984">
    <property type="entry name" value="PROTEIN CBG26694"/>
    <property type="match status" value="1"/>
</dbReference>
<dbReference type="InterPro" id="IPR001584">
    <property type="entry name" value="Integrase_cat-core"/>
</dbReference>
<dbReference type="InterPro" id="IPR050951">
    <property type="entry name" value="Retrovirus_Pol_polyprotein"/>
</dbReference>
<evidence type="ECO:0000259" key="1">
    <source>
        <dbReference type="PROSITE" id="PS50994"/>
    </source>
</evidence>
<name>A0A9P6GWV6_9MICR</name>
<dbReference type="InterPro" id="IPR036397">
    <property type="entry name" value="RNaseH_sf"/>
</dbReference>